<sequence length="215" mass="24714">MNTLKAIIFDLDGTLLDTLDDITNSCNYTLNQLKLSHVKKEDVRRYLGNGAKALWVHILKHNINYLDEALSIYLPYLETHSKIRTKPYEGINELLHQLKIDYQLAVVSNKHQEAVSEIIDYYFKGMFDVVIGERPGIPKKPDPAPLNLAIKELQLNKHEVLFIGDSEVDIQTAKHADVKVIGVSWGFRDYIELVHEKPDYLIHKVDQIQKIIQGE</sequence>
<dbReference type="Gene3D" id="3.40.50.1000">
    <property type="entry name" value="HAD superfamily/HAD-like"/>
    <property type="match status" value="1"/>
</dbReference>
<dbReference type="NCBIfam" id="TIGR01509">
    <property type="entry name" value="HAD-SF-IA-v3"/>
    <property type="match status" value="1"/>
</dbReference>
<dbReference type="Pfam" id="PF13419">
    <property type="entry name" value="HAD_2"/>
    <property type="match status" value="1"/>
</dbReference>
<dbReference type="EMBL" id="VKID01000001">
    <property type="protein sequence ID" value="TRX99840.1"/>
    <property type="molecule type" value="Genomic_DNA"/>
</dbReference>
<dbReference type="PANTHER" id="PTHR43434">
    <property type="entry name" value="PHOSPHOGLYCOLATE PHOSPHATASE"/>
    <property type="match status" value="1"/>
</dbReference>
<organism evidence="1 2">
    <name type="scientific">Acholeplasma laidlawii</name>
    <dbReference type="NCBI Taxonomy" id="2148"/>
    <lineage>
        <taxon>Bacteria</taxon>
        <taxon>Bacillati</taxon>
        <taxon>Mycoplasmatota</taxon>
        <taxon>Mollicutes</taxon>
        <taxon>Acholeplasmatales</taxon>
        <taxon>Acholeplasmataceae</taxon>
        <taxon>Acholeplasma</taxon>
    </lineage>
</organism>
<evidence type="ECO:0000313" key="2">
    <source>
        <dbReference type="Proteomes" id="UP000315938"/>
    </source>
</evidence>
<dbReference type="GeneID" id="41338875"/>
<dbReference type="AlphaFoldDB" id="A0A553II10"/>
<dbReference type="NCBIfam" id="TIGR01549">
    <property type="entry name" value="HAD-SF-IA-v1"/>
    <property type="match status" value="1"/>
</dbReference>
<dbReference type="InterPro" id="IPR041492">
    <property type="entry name" value="HAD_2"/>
</dbReference>
<dbReference type="PRINTS" id="PR00413">
    <property type="entry name" value="HADHALOGNASE"/>
</dbReference>
<gene>
    <name evidence="1" type="ORF">FNV44_02030</name>
</gene>
<dbReference type="Gene3D" id="1.10.150.240">
    <property type="entry name" value="Putative phosphatase, domain 2"/>
    <property type="match status" value="1"/>
</dbReference>
<dbReference type="FunFam" id="3.40.50.1000:FF:000022">
    <property type="entry name" value="Phosphoglycolate phosphatase"/>
    <property type="match status" value="1"/>
</dbReference>
<dbReference type="SUPFAM" id="SSF56784">
    <property type="entry name" value="HAD-like"/>
    <property type="match status" value="1"/>
</dbReference>
<dbReference type="OMA" id="ERYYECY"/>
<dbReference type="RefSeq" id="WP_012242660.1">
    <property type="nucleotide sequence ID" value="NZ_JACAOE010000001.1"/>
</dbReference>
<proteinExistence type="predicted"/>
<name>A0A553II10_ACHLA</name>
<dbReference type="GO" id="GO:0006281">
    <property type="term" value="P:DNA repair"/>
    <property type="evidence" value="ECO:0007669"/>
    <property type="project" value="TreeGrafter"/>
</dbReference>
<dbReference type="GO" id="GO:0008967">
    <property type="term" value="F:phosphoglycolate phosphatase activity"/>
    <property type="evidence" value="ECO:0007669"/>
    <property type="project" value="TreeGrafter"/>
</dbReference>
<comment type="caution">
    <text evidence="1">The sequence shown here is derived from an EMBL/GenBank/DDBJ whole genome shotgun (WGS) entry which is preliminary data.</text>
</comment>
<dbReference type="InterPro" id="IPR036412">
    <property type="entry name" value="HAD-like_sf"/>
</dbReference>
<accession>A0A553II10</accession>
<dbReference type="InterPro" id="IPR006439">
    <property type="entry name" value="HAD-SF_hydro_IA"/>
</dbReference>
<dbReference type="GO" id="GO:0005829">
    <property type="term" value="C:cytosol"/>
    <property type="evidence" value="ECO:0007669"/>
    <property type="project" value="TreeGrafter"/>
</dbReference>
<dbReference type="SFLD" id="SFLDG01135">
    <property type="entry name" value="C1.5.6:_HAD__Beta-PGM__Phospha"/>
    <property type="match status" value="1"/>
</dbReference>
<dbReference type="SFLD" id="SFLDS00003">
    <property type="entry name" value="Haloacid_Dehalogenase"/>
    <property type="match status" value="1"/>
</dbReference>
<dbReference type="InterPro" id="IPR023214">
    <property type="entry name" value="HAD_sf"/>
</dbReference>
<dbReference type="InterPro" id="IPR050155">
    <property type="entry name" value="HAD-like_hydrolase_sf"/>
</dbReference>
<keyword evidence="1" id="KW-0378">Hydrolase</keyword>
<evidence type="ECO:0000313" key="1">
    <source>
        <dbReference type="EMBL" id="TRX99840.1"/>
    </source>
</evidence>
<dbReference type="PANTHER" id="PTHR43434:SF1">
    <property type="entry name" value="PHOSPHOGLYCOLATE PHOSPHATASE"/>
    <property type="match status" value="1"/>
</dbReference>
<protein>
    <submittedName>
        <fullName evidence="1">HAD family hydrolase</fullName>
    </submittedName>
</protein>
<dbReference type="InterPro" id="IPR023198">
    <property type="entry name" value="PGP-like_dom2"/>
</dbReference>
<reference evidence="1 2" key="1">
    <citation type="submission" date="2019-07" db="EMBL/GenBank/DDBJ databases">
        <title>Genome sequence of Acholeplasma laidlawii strain with increased resistance to erythromycin.</title>
        <authorList>
            <person name="Medvedeva E.S."/>
            <person name="Baranova N.B."/>
            <person name="Siniagina M.N."/>
            <person name="Mouzykantov A."/>
            <person name="Chernova O.A."/>
            <person name="Chernov V.M."/>
        </authorList>
    </citation>
    <scope>NUCLEOTIDE SEQUENCE [LARGE SCALE GENOMIC DNA]</scope>
    <source>
        <strain evidence="1 2">PG8REry</strain>
    </source>
</reference>
<dbReference type="Proteomes" id="UP000315938">
    <property type="component" value="Unassembled WGS sequence"/>
</dbReference>
<dbReference type="SFLD" id="SFLDG01129">
    <property type="entry name" value="C1.5:_HAD__Beta-PGM__Phosphata"/>
    <property type="match status" value="1"/>
</dbReference>